<dbReference type="GO" id="GO:0051287">
    <property type="term" value="F:NAD binding"/>
    <property type="evidence" value="ECO:0007669"/>
    <property type="project" value="UniProtKB-ARBA"/>
</dbReference>
<dbReference type="Pfam" id="PF01513">
    <property type="entry name" value="NAD_kinase"/>
    <property type="match status" value="1"/>
</dbReference>
<proteinExistence type="predicted"/>
<sequence>MAETAVGVVANPASGRDIRRLVAGASVFDNAEKGNMVFRLMVGLGAAGVGRVLMMPAASGLYDALERNLRSHGRGAGLPELELLEMPLRHDARDTVEAVERMCGRGVAAIVVLGGDGTSRLVARHCGDIPLCPLSTGTNNAFPEMREATVAGIATGLVATGRLRTLRREKVLRVRVNGEDGRGDCALVDVAASGERFVGARALWRPESVHEIVVASASPDAVGLSAVAGLLDPLPREAPYGLHLRLAPPEKARRVLSVPIAPGLVVPVGIAGARRVPLGEEVELEPRAGVVALDGEREIERGPEDRVSVVPDGGGPLVVDVAAAMRQAARKGLLEGG</sequence>
<dbReference type="EMBL" id="CP000386">
    <property type="protein sequence ID" value="ABG05334.1"/>
    <property type="molecule type" value="Genomic_DNA"/>
</dbReference>
<dbReference type="AlphaFoldDB" id="Q1ATE4"/>
<dbReference type="KEGG" id="rxy:Rxyl_2406"/>
<dbReference type="RefSeq" id="WP_011565347.1">
    <property type="nucleotide sequence ID" value="NC_008148.1"/>
</dbReference>
<dbReference type="OrthoDB" id="4292700at2"/>
<dbReference type="InterPro" id="IPR016064">
    <property type="entry name" value="NAD/diacylglycerol_kinase_sf"/>
</dbReference>
<dbReference type="Gene3D" id="3.40.50.10330">
    <property type="entry name" value="Probable inorganic polyphosphate/atp-NAD kinase, domain 1"/>
    <property type="match status" value="1"/>
</dbReference>
<dbReference type="eggNOG" id="COG1597">
    <property type="taxonomic scope" value="Bacteria"/>
</dbReference>
<dbReference type="InterPro" id="IPR017438">
    <property type="entry name" value="ATP-NAD_kinase_N"/>
</dbReference>
<keyword evidence="2" id="KW-1185">Reference proteome</keyword>
<keyword evidence="1" id="KW-0808">Transferase</keyword>
<dbReference type="InterPro" id="IPR039065">
    <property type="entry name" value="AcoX-like"/>
</dbReference>
<dbReference type="PANTHER" id="PTHR40697">
    <property type="entry name" value="ACETOIN CATABOLISM PROTEIN X"/>
    <property type="match status" value="1"/>
</dbReference>
<evidence type="ECO:0000313" key="1">
    <source>
        <dbReference type="EMBL" id="ABG05334.1"/>
    </source>
</evidence>
<evidence type="ECO:0000313" key="2">
    <source>
        <dbReference type="Proteomes" id="UP000006637"/>
    </source>
</evidence>
<dbReference type="GO" id="GO:0005524">
    <property type="term" value="F:ATP binding"/>
    <property type="evidence" value="ECO:0007669"/>
    <property type="project" value="UniProtKB-ARBA"/>
</dbReference>
<keyword evidence="1" id="KW-0418">Kinase</keyword>
<organism evidence="1 2">
    <name type="scientific">Rubrobacter xylanophilus (strain DSM 9941 / JCM 11954 / NBRC 16129 / PRD-1)</name>
    <dbReference type="NCBI Taxonomy" id="266117"/>
    <lineage>
        <taxon>Bacteria</taxon>
        <taxon>Bacillati</taxon>
        <taxon>Actinomycetota</taxon>
        <taxon>Rubrobacteria</taxon>
        <taxon>Rubrobacterales</taxon>
        <taxon>Rubrobacteraceae</taxon>
        <taxon>Rubrobacter</taxon>
    </lineage>
</organism>
<protein>
    <submittedName>
        <fullName evidence="1">ATP-NAD/AcoX kinase</fullName>
    </submittedName>
</protein>
<dbReference type="PANTHER" id="PTHR40697:SF3">
    <property type="entry name" value="ACETOIN CATABOLISM PROTEIN X"/>
    <property type="match status" value="1"/>
</dbReference>
<dbReference type="InterPro" id="IPR011391">
    <property type="entry name" value="AcoX_kinase"/>
</dbReference>
<accession>Q1ATE4</accession>
<dbReference type="PIRSF" id="PIRSF018567">
    <property type="entry name" value="AcoX"/>
    <property type="match status" value="1"/>
</dbReference>
<reference evidence="1 2" key="1">
    <citation type="submission" date="2006-06" db="EMBL/GenBank/DDBJ databases">
        <title>Complete sequence of Rubrobacter xylanophilus DSM 9941.</title>
        <authorList>
            <consortium name="US DOE Joint Genome Institute"/>
            <person name="Copeland A."/>
            <person name="Lucas S."/>
            <person name="Lapidus A."/>
            <person name="Barry K."/>
            <person name="Detter J.C."/>
            <person name="Glavina del Rio T."/>
            <person name="Hammon N."/>
            <person name="Israni S."/>
            <person name="Dalin E."/>
            <person name="Tice H."/>
            <person name="Pitluck S."/>
            <person name="Munk A.C."/>
            <person name="Brettin T."/>
            <person name="Bruce D."/>
            <person name="Han C."/>
            <person name="Tapia R."/>
            <person name="Gilna P."/>
            <person name="Schmutz J."/>
            <person name="Larimer F."/>
            <person name="Land M."/>
            <person name="Hauser L."/>
            <person name="Kyrpides N."/>
            <person name="Lykidis A."/>
            <person name="da Costa M.S."/>
            <person name="Rainey F.A."/>
            <person name="Empadinhas N."/>
            <person name="Jolivet E."/>
            <person name="Battista J.R."/>
            <person name="Richardson P."/>
        </authorList>
    </citation>
    <scope>NUCLEOTIDE SEQUENCE [LARGE SCALE GENOMIC DNA]</scope>
    <source>
        <strain evidence="2">DSM 9941 / NBRC 16129 / PRD-1</strain>
    </source>
</reference>
<name>Q1ATE4_RUBXD</name>
<dbReference type="GO" id="GO:0006741">
    <property type="term" value="P:NADP+ biosynthetic process"/>
    <property type="evidence" value="ECO:0007669"/>
    <property type="project" value="InterPro"/>
</dbReference>
<dbReference type="PhylomeDB" id="Q1ATE4"/>
<dbReference type="GO" id="GO:0003951">
    <property type="term" value="F:NAD+ kinase activity"/>
    <property type="evidence" value="ECO:0007669"/>
    <property type="project" value="InterPro"/>
</dbReference>
<gene>
    <name evidence="1" type="ordered locus">Rxyl_2406</name>
</gene>
<dbReference type="Proteomes" id="UP000006637">
    <property type="component" value="Chromosome"/>
</dbReference>
<dbReference type="InterPro" id="IPR002504">
    <property type="entry name" value="NADK"/>
</dbReference>
<dbReference type="HOGENOM" id="CLU_786821_0_0_11"/>
<dbReference type="STRING" id="266117.Rxyl_2406"/>
<dbReference type="SUPFAM" id="SSF111331">
    <property type="entry name" value="NAD kinase/diacylglycerol kinase-like"/>
    <property type="match status" value="1"/>
</dbReference>